<dbReference type="Proteomes" id="UP000184287">
    <property type="component" value="Unassembled WGS sequence"/>
</dbReference>
<keyword evidence="1" id="KW-0812">Transmembrane</keyword>
<feature type="transmembrane region" description="Helical" evidence="1">
    <location>
        <begin position="21"/>
        <end position="39"/>
    </location>
</feature>
<dbReference type="OrthoDB" id="8114024at2"/>
<gene>
    <name evidence="2" type="ORF">SAMN04488522_10941</name>
</gene>
<name>A0A1M5P7F7_9SPHI</name>
<sequence>MNLKQWLQKLNVKKIHYISGLILSVFIAFHLVNQLLSLLGPSVHIEWMNQFRKVYRQPVFEFILLLAVFFQVITGIKLLFNKNKKTGVEKVQLYSGLYLSVFLIVHVGAVMFGRQIQLDTNFYFAAAGMNLSPAIFVFIPYYFLAVTAITLHVASLHYLKTKSKMVSYGIAIIGIIAAALIILGYTNSFEWREMPVEYQHFIKMFFG</sequence>
<feature type="transmembrane region" description="Helical" evidence="1">
    <location>
        <begin position="166"/>
        <end position="185"/>
    </location>
</feature>
<dbReference type="Gene3D" id="1.20.1300.10">
    <property type="entry name" value="Fumarate reductase/succinate dehydrogenase, transmembrane subunit"/>
    <property type="match status" value="1"/>
</dbReference>
<dbReference type="STRING" id="288992.SAMN04488522_10941"/>
<evidence type="ECO:0000313" key="2">
    <source>
        <dbReference type="EMBL" id="SHG97744.1"/>
    </source>
</evidence>
<keyword evidence="1" id="KW-1133">Transmembrane helix</keyword>
<reference evidence="3" key="1">
    <citation type="submission" date="2016-11" db="EMBL/GenBank/DDBJ databases">
        <authorList>
            <person name="Varghese N."/>
            <person name="Submissions S."/>
        </authorList>
    </citation>
    <scope>NUCLEOTIDE SEQUENCE [LARGE SCALE GENOMIC DNA]</scope>
    <source>
        <strain evidence="3">DSM 16990</strain>
    </source>
</reference>
<dbReference type="InterPro" id="IPR034804">
    <property type="entry name" value="SQR/QFR_C/D"/>
</dbReference>
<keyword evidence="3" id="KW-1185">Reference proteome</keyword>
<accession>A0A1M5P7F7</accession>
<evidence type="ECO:0000313" key="3">
    <source>
        <dbReference type="Proteomes" id="UP000184287"/>
    </source>
</evidence>
<evidence type="ECO:0000256" key="1">
    <source>
        <dbReference type="SAM" id="Phobius"/>
    </source>
</evidence>
<keyword evidence="1" id="KW-0472">Membrane</keyword>
<protein>
    <submittedName>
        <fullName evidence="2">Uncharacterized protein</fullName>
    </submittedName>
</protein>
<dbReference type="GO" id="GO:0016020">
    <property type="term" value="C:membrane"/>
    <property type="evidence" value="ECO:0007669"/>
    <property type="project" value="InterPro"/>
</dbReference>
<feature type="transmembrane region" description="Helical" evidence="1">
    <location>
        <begin position="92"/>
        <end position="113"/>
    </location>
</feature>
<feature type="transmembrane region" description="Helical" evidence="1">
    <location>
        <begin position="133"/>
        <end position="154"/>
    </location>
</feature>
<dbReference type="EMBL" id="FQUQ01000009">
    <property type="protein sequence ID" value="SHG97744.1"/>
    <property type="molecule type" value="Genomic_DNA"/>
</dbReference>
<dbReference type="SUPFAM" id="SSF81343">
    <property type="entry name" value="Fumarate reductase respiratory complex transmembrane subunits"/>
    <property type="match status" value="1"/>
</dbReference>
<dbReference type="AlphaFoldDB" id="A0A1M5P7F7"/>
<organism evidence="2 3">
    <name type="scientific">Pedobacter caeni</name>
    <dbReference type="NCBI Taxonomy" id="288992"/>
    <lineage>
        <taxon>Bacteria</taxon>
        <taxon>Pseudomonadati</taxon>
        <taxon>Bacteroidota</taxon>
        <taxon>Sphingobacteriia</taxon>
        <taxon>Sphingobacteriales</taxon>
        <taxon>Sphingobacteriaceae</taxon>
        <taxon>Pedobacter</taxon>
    </lineage>
</organism>
<feature type="transmembrane region" description="Helical" evidence="1">
    <location>
        <begin position="59"/>
        <end position="80"/>
    </location>
</feature>
<proteinExistence type="predicted"/>